<dbReference type="AlphaFoldDB" id="A0AAV9Z2W1"/>
<comment type="caution">
    <text evidence="1">The sequence shown here is derived from an EMBL/GenBank/DDBJ whole genome shotgun (WGS) entry which is preliminary data.</text>
</comment>
<gene>
    <name evidence="1" type="ORF">R3P38DRAFT_797590</name>
</gene>
<accession>A0AAV9Z2W1</accession>
<reference evidence="1 2" key="1">
    <citation type="journal article" date="2024" name="J Genomics">
        <title>Draft genome sequencing and assembly of Favolaschia claudopus CIRM-BRFM 2984 isolated from oak limbs.</title>
        <authorList>
            <person name="Navarro D."/>
            <person name="Drula E."/>
            <person name="Chaduli D."/>
            <person name="Cazenave R."/>
            <person name="Ahrendt S."/>
            <person name="Wang J."/>
            <person name="Lipzen A."/>
            <person name="Daum C."/>
            <person name="Barry K."/>
            <person name="Grigoriev I.V."/>
            <person name="Favel A."/>
            <person name="Rosso M.N."/>
            <person name="Martin F."/>
        </authorList>
    </citation>
    <scope>NUCLEOTIDE SEQUENCE [LARGE SCALE GENOMIC DNA]</scope>
    <source>
        <strain evidence="1 2">CIRM-BRFM 2984</strain>
    </source>
</reference>
<name>A0AAV9Z2W1_9AGAR</name>
<evidence type="ECO:0000313" key="2">
    <source>
        <dbReference type="Proteomes" id="UP001362999"/>
    </source>
</evidence>
<evidence type="ECO:0008006" key="3">
    <source>
        <dbReference type="Google" id="ProtNLM"/>
    </source>
</evidence>
<keyword evidence="2" id="KW-1185">Reference proteome</keyword>
<dbReference type="EMBL" id="JAWWNJ010000231">
    <property type="protein sequence ID" value="KAK6969230.1"/>
    <property type="molecule type" value="Genomic_DNA"/>
</dbReference>
<evidence type="ECO:0000313" key="1">
    <source>
        <dbReference type="EMBL" id="KAK6969230.1"/>
    </source>
</evidence>
<dbReference type="Gene3D" id="3.80.10.10">
    <property type="entry name" value="Ribonuclease Inhibitor"/>
    <property type="match status" value="1"/>
</dbReference>
<protein>
    <recommendedName>
        <fullName evidence="3">F-box domain-containing protein</fullName>
    </recommendedName>
</protein>
<dbReference type="InterPro" id="IPR032675">
    <property type="entry name" value="LRR_dom_sf"/>
</dbReference>
<dbReference type="SUPFAM" id="SSF52058">
    <property type="entry name" value="L domain-like"/>
    <property type="match status" value="1"/>
</dbReference>
<proteinExistence type="predicted"/>
<sequence>MHPCWNVPEITQMIFEHVDDTGFHEPPWNALAQANYYRLAVTCRQFTDPALDLLWRDTGENGIIRLLKLLPDGSWDTDEQHHLEIILPLEARDWNRVSYYTSRIRNLTIDTAEDWDPFTPSVLEAMITLPRGSFLPNLQTLFCASSSNLFTYLPMLLGSSLSTLEMSLDGPISRLSALGSIAARFHSLKVVCLYNCPVDESSISTRHLSAFIAQLTRLSSLSIPTLDERGFRHIAYLETLESLTIQSLVERPFPDPHTLLNPQSRALFPRLRKLDLGVSDLGAATNFLAVLKDAPLKTLVILSRCSKTAPYSTALFRALYAGCDSQQLTSLTITVSSADSLASATSDDALKADLLRPLLALRQIQILELTFPSGVIFESDRLVDDMAHAWPNLELLMFEGDSLVGATRYPTLMALLSLSRHCPRLYKLSLPVNATEIRMDHASRAPRVVQTMLQSWDVSYSPLDSPSKVARLLSSVFPRLSIVVSRGSKYAKKWHDVSRLIPELAASREDERSLMVAERSGDE</sequence>
<organism evidence="1 2">
    <name type="scientific">Favolaschia claudopus</name>
    <dbReference type="NCBI Taxonomy" id="2862362"/>
    <lineage>
        <taxon>Eukaryota</taxon>
        <taxon>Fungi</taxon>
        <taxon>Dikarya</taxon>
        <taxon>Basidiomycota</taxon>
        <taxon>Agaricomycotina</taxon>
        <taxon>Agaricomycetes</taxon>
        <taxon>Agaricomycetidae</taxon>
        <taxon>Agaricales</taxon>
        <taxon>Marasmiineae</taxon>
        <taxon>Mycenaceae</taxon>
        <taxon>Favolaschia</taxon>
    </lineage>
</organism>
<dbReference type="Proteomes" id="UP001362999">
    <property type="component" value="Unassembled WGS sequence"/>
</dbReference>